<dbReference type="InterPro" id="IPR023772">
    <property type="entry name" value="DNA-bd_HTH_TetR-type_CS"/>
</dbReference>
<feature type="DNA-binding region" description="H-T-H motif" evidence="4">
    <location>
        <begin position="47"/>
        <end position="66"/>
    </location>
</feature>
<dbReference type="Proteomes" id="UP000614047">
    <property type="component" value="Unassembled WGS sequence"/>
</dbReference>
<keyword evidence="2 4" id="KW-0238">DNA-binding</keyword>
<evidence type="ECO:0000256" key="2">
    <source>
        <dbReference type="ARBA" id="ARBA00023125"/>
    </source>
</evidence>
<comment type="caution">
    <text evidence="6">The sequence shown here is derived from an EMBL/GenBank/DDBJ whole genome shotgun (WGS) entry which is preliminary data.</text>
</comment>
<dbReference type="SUPFAM" id="SSF48498">
    <property type="entry name" value="Tetracyclin repressor-like, C-terminal domain"/>
    <property type="match status" value="1"/>
</dbReference>
<proteinExistence type="predicted"/>
<keyword evidence="7" id="KW-1185">Reference proteome</keyword>
<dbReference type="EMBL" id="JADOUA010000001">
    <property type="protein sequence ID" value="MBG6093605.1"/>
    <property type="molecule type" value="Genomic_DNA"/>
</dbReference>
<dbReference type="InterPro" id="IPR001647">
    <property type="entry name" value="HTH_TetR"/>
</dbReference>
<evidence type="ECO:0000256" key="4">
    <source>
        <dbReference type="PROSITE-ProRule" id="PRU00335"/>
    </source>
</evidence>
<accession>A0A931GP60</accession>
<reference evidence="6" key="1">
    <citation type="submission" date="2020-11" db="EMBL/GenBank/DDBJ databases">
        <title>Sequencing the genomes of 1000 actinobacteria strains.</title>
        <authorList>
            <person name="Klenk H.-P."/>
        </authorList>
    </citation>
    <scope>NUCLEOTIDE SEQUENCE</scope>
    <source>
        <strain evidence="6">DSM 43175</strain>
    </source>
</reference>
<dbReference type="SUPFAM" id="SSF46689">
    <property type="entry name" value="Homeodomain-like"/>
    <property type="match status" value="1"/>
</dbReference>
<dbReference type="RefSeq" id="WP_197015648.1">
    <property type="nucleotide sequence ID" value="NZ_BAABES010000003.1"/>
</dbReference>
<dbReference type="PANTHER" id="PTHR30055">
    <property type="entry name" value="HTH-TYPE TRANSCRIPTIONAL REGULATOR RUTR"/>
    <property type="match status" value="1"/>
</dbReference>
<keyword evidence="3" id="KW-0804">Transcription</keyword>
<dbReference type="PROSITE" id="PS50977">
    <property type="entry name" value="HTH_TETR_2"/>
    <property type="match status" value="1"/>
</dbReference>
<dbReference type="PANTHER" id="PTHR30055:SF234">
    <property type="entry name" value="HTH-TYPE TRANSCRIPTIONAL REGULATOR BETI"/>
    <property type="match status" value="1"/>
</dbReference>
<dbReference type="AlphaFoldDB" id="A0A931GP60"/>
<dbReference type="InterPro" id="IPR009057">
    <property type="entry name" value="Homeodomain-like_sf"/>
</dbReference>
<evidence type="ECO:0000259" key="5">
    <source>
        <dbReference type="PROSITE" id="PS50977"/>
    </source>
</evidence>
<dbReference type="InterPro" id="IPR036271">
    <property type="entry name" value="Tet_transcr_reg_TetR-rel_C_sf"/>
</dbReference>
<protein>
    <submittedName>
        <fullName evidence="6">AcrR family transcriptional regulator</fullName>
    </submittedName>
</protein>
<dbReference type="Gene3D" id="1.10.357.10">
    <property type="entry name" value="Tetracycline Repressor, domain 2"/>
    <property type="match status" value="2"/>
</dbReference>
<dbReference type="GO" id="GO:0003700">
    <property type="term" value="F:DNA-binding transcription factor activity"/>
    <property type="evidence" value="ECO:0007669"/>
    <property type="project" value="TreeGrafter"/>
</dbReference>
<name>A0A931GP60_9ACTN</name>
<feature type="domain" description="HTH tetR-type" evidence="5">
    <location>
        <begin position="24"/>
        <end position="84"/>
    </location>
</feature>
<organism evidence="6 7">
    <name type="scientific">Actinomadura viridis</name>
    <dbReference type="NCBI Taxonomy" id="58110"/>
    <lineage>
        <taxon>Bacteria</taxon>
        <taxon>Bacillati</taxon>
        <taxon>Actinomycetota</taxon>
        <taxon>Actinomycetes</taxon>
        <taxon>Streptosporangiales</taxon>
        <taxon>Thermomonosporaceae</taxon>
        <taxon>Actinomadura</taxon>
    </lineage>
</organism>
<dbReference type="PROSITE" id="PS01081">
    <property type="entry name" value="HTH_TETR_1"/>
    <property type="match status" value="1"/>
</dbReference>
<dbReference type="PRINTS" id="PR00455">
    <property type="entry name" value="HTHTETR"/>
</dbReference>
<evidence type="ECO:0000313" key="7">
    <source>
        <dbReference type="Proteomes" id="UP000614047"/>
    </source>
</evidence>
<evidence type="ECO:0000313" key="6">
    <source>
        <dbReference type="EMBL" id="MBG6093605.1"/>
    </source>
</evidence>
<evidence type="ECO:0000256" key="3">
    <source>
        <dbReference type="ARBA" id="ARBA00023163"/>
    </source>
</evidence>
<gene>
    <name evidence="6" type="ORF">IW256_007718</name>
</gene>
<evidence type="ECO:0000256" key="1">
    <source>
        <dbReference type="ARBA" id="ARBA00023015"/>
    </source>
</evidence>
<dbReference type="InterPro" id="IPR050109">
    <property type="entry name" value="HTH-type_TetR-like_transc_reg"/>
</dbReference>
<dbReference type="Pfam" id="PF00440">
    <property type="entry name" value="TetR_N"/>
    <property type="match status" value="1"/>
</dbReference>
<sequence>MMTVVKEQSPKRPYRSRVREEAARRTRRAIVDAAGELFVRDGYAATSLADVAVAAGVARPTVFAAFGSKPALLKQVLDEALAGDDEPVPVAERPWFRPVWEAGTPAGVLGAYASVVTLIGGRAGPIFETVRRAADAAPEVTGLWSELLDNRRRGALMVVERARSLGPFRDGLGIETATDVLWFFNDPAHYQALVGQCGWSEDAFRGRLAEAMRRSLLPDPTDGAG</sequence>
<dbReference type="GO" id="GO:0000976">
    <property type="term" value="F:transcription cis-regulatory region binding"/>
    <property type="evidence" value="ECO:0007669"/>
    <property type="project" value="TreeGrafter"/>
</dbReference>
<keyword evidence="1" id="KW-0805">Transcription regulation</keyword>